<evidence type="ECO:0000313" key="4">
    <source>
        <dbReference type="Proteomes" id="UP001590950"/>
    </source>
</evidence>
<comment type="caution">
    <text evidence="3">The sequence shown here is derived from an EMBL/GenBank/DDBJ whole genome shotgun (WGS) entry which is preliminary data.</text>
</comment>
<feature type="region of interest" description="Disordered" evidence="1">
    <location>
        <begin position="131"/>
        <end position="165"/>
    </location>
</feature>
<reference evidence="3 4" key="1">
    <citation type="submission" date="2024-09" db="EMBL/GenBank/DDBJ databases">
        <title>Rethinking Asexuality: The Enigmatic Case of Functional Sexual Genes in Lepraria (Stereocaulaceae).</title>
        <authorList>
            <person name="Doellman M."/>
            <person name="Sun Y."/>
            <person name="Barcenas-Pena A."/>
            <person name="Lumbsch H.T."/>
            <person name="Grewe F."/>
        </authorList>
    </citation>
    <scope>NUCLEOTIDE SEQUENCE [LARGE SCALE GENOMIC DNA]</scope>
    <source>
        <strain evidence="3 4">Mercado 3170</strain>
    </source>
</reference>
<feature type="compositionally biased region" description="Low complexity" evidence="1">
    <location>
        <begin position="153"/>
        <end position="165"/>
    </location>
</feature>
<accession>A0ABR4AHQ8</accession>
<protein>
    <submittedName>
        <fullName evidence="3">Uncharacterized protein</fullName>
    </submittedName>
</protein>
<evidence type="ECO:0000256" key="1">
    <source>
        <dbReference type="SAM" id="MobiDB-lite"/>
    </source>
</evidence>
<feature type="signal peptide" evidence="2">
    <location>
        <begin position="1"/>
        <end position="17"/>
    </location>
</feature>
<gene>
    <name evidence="3" type="ORF">N7G274_002373</name>
</gene>
<proteinExistence type="predicted"/>
<feature type="region of interest" description="Disordered" evidence="1">
    <location>
        <begin position="379"/>
        <end position="404"/>
    </location>
</feature>
<dbReference type="EMBL" id="JBEFKJ010000007">
    <property type="protein sequence ID" value="KAL2045290.1"/>
    <property type="molecule type" value="Genomic_DNA"/>
</dbReference>
<name>A0ABR4AHQ8_9LECA</name>
<evidence type="ECO:0000256" key="2">
    <source>
        <dbReference type="SAM" id="SignalP"/>
    </source>
</evidence>
<sequence>MTSSLLISVLLVSVVRAGYLSARKAFDPYIVCAGNLPGADVGWPTNYSPDNYGGSLLSLCSAANGNPGANVGCICTSSAGELHCDAGIADSNLYNAPPLTTGQTFTELCKSGCHCQSQSDSVQSIEFNETTIPSPWEHPPPNTGTTGAGGSNGTTSNTTEGGSNPFTNVANAYNNQCGNNCTTNADCTGASDCTCKTQSQQVVPGAGAGVGTVHYLAACIIMLSSGVPGKRDELWPCPCNATYVSHGCCDAKDGMVWESWDNKLGELAGSGEMLKPKLTGTFSKETEELEEEKQVKSIYQDQGLRLQAEHDAVKEQLRLQRENSEQKQRIIDLLERRINTTPTIATPLPSPLSSPDPRASTSFVDHTLFSTGLYRNRALTPIHPDPDKYDGSSHEKLAEACPEEDLVLEKREPLLASF</sequence>
<keyword evidence="2" id="KW-0732">Signal</keyword>
<keyword evidence="4" id="KW-1185">Reference proteome</keyword>
<feature type="compositionally biased region" description="Basic and acidic residues" evidence="1">
    <location>
        <begin position="384"/>
        <end position="398"/>
    </location>
</feature>
<evidence type="ECO:0000313" key="3">
    <source>
        <dbReference type="EMBL" id="KAL2045290.1"/>
    </source>
</evidence>
<feature type="chain" id="PRO_5046190804" evidence="2">
    <location>
        <begin position="18"/>
        <end position="418"/>
    </location>
</feature>
<dbReference type="Proteomes" id="UP001590950">
    <property type="component" value="Unassembled WGS sequence"/>
</dbReference>
<organism evidence="3 4">
    <name type="scientific">Stereocaulon virgatum</name>
    <dbReference type="NCBI Taxonomy" id="373712"/>
    <lineage>
        <taxon>Eukaryota</taxon>
        <taxon>Fungi</taxon>
        <taxon>Dikarya</taxon>
        <taxon>Ascomycota</taxon>
        <taxon>Pezizomycotina</taxon>
        <taxon>Lecanoromycetes</taxon>
        <taxon>OSLEUM clade</taxon>
        <taxon>Lecanoromycetidae</taxon>
        <taxon>Lecanorales</taxon>
        <taxon>Lecanorineae</taxon>
        <taxon>Stereocaulaceae</taxon>
        <taxon>Stereocaulon</taxon>
    </lineage>
</organism>